<protein>
    <submittedName>
        <fullName evidence="1">Uncharacterized protein</fullName>
    </submittedName>
</protein>
<dbReference type="Proteomes" id="UP000184603">
    <property type="component" value="Unassembled WGS sequence"/>
</dbReference>
<evidence type="ECO:0000313" key="2">
    <source>
        <dbReference type="Proteomes" id="UP000184603"/>
    </source>
</evidence>
<dbReference type="STRING" id="1121416.SAMN02745220_04051"/>
<gene>
    <name evidence="1" type="ORF">SAMN02745220_04051</name>
</gene>
<evidence type="ECO:0000313" key="1">
    <source>
        <dbReference type="EMBL" id="SHO51534.1"/>
    </source>
</evidence>
<sequence length="318" mass="36417">MHGRHQSDQFANGASTLSQKIQNLLAHREFSSLEEAQALLDKVVNQKNAAPLEDFHGLSSSQMYRFLHYPFSSLDLVHFNALNGSNLSAPILKLLSLLMEAIGNDGLKATAKGNLPRKFCTEATLAYYSEKGVPINRYSRPLSRNEEDFYDLHCLRLLSGLCGILRKYNGKFIIGTSYRKELDKHGPEVVYQDLLQAYCSQFNWGYGDGYEDIPFVQQSFIFSLYILSKYGDVARPQEFYEDIFLKAFPNVLKEVQDKPYRTAEEQLRNIYSLRTFRRCFRYFGLAEVLPTASPAGRLDHYDVRKTPLLDKVVTFTLS</sequence>
<accession>A0A1M7YFX0</accession>
<organism evidence="1 2">
    <name type="scientific">Desulfopila aestuarii DSM 18488</name>
    <dbReference type="NCBI Taxonomy" id="1121416"/>
    <lineage>
        <taxon>Bacteria</taxon>
        <taxon>Pseudomonadati</taxon>
        <taxon>Thermodesulfobacteriota</taxon>
        <taxon>Desulfobulbia</taxon>
        <taxon>Desulfobulbales</taxon>
        <taxon>Desulfocapsaceae</taxon>
        <taxon>Desulfopila</taxon>
    </lineage>
</organism>
<proteinExistence type="predicted"/>
<keyword evidence="2" id="KW-1185">Reference proteome</keyword>
<dbReference type="EMBL" id="FRFE01000026">
    <property type="protein sequence ID" value="SHO51534.1"/>
    <property type="molecule type" value="Genomic_DNA"/>
</dbReference>
<dbReference type="AlphaFoldDB" id="A0A1M7YFX0"/>
<name>A0A1M7YFX0_9BACT</name>
<reference evidence="1 2" key="1">
    <citation type="submission" date="2016-12" db="EMBL/GenBank/DDBJ databases">
        <authorList>
            <person name="Song W.-J."/>
            <person name="Kurnit D.M."/>
        </authorList>
    </citation>
    <scope>NUCLEOTIDE SEQUENCE [LARGE SCALE GENOMIC DNA]</scope>
    <source>
        <strain evidence="1 2">DSM 18488</strain>
    </source>
</reference>